<dbReference type="EMBL" id="BNAS01000004">
    <property type="protein sequence ID" value="GHH74473.1"/>
    <property type="molecule type" value="Genomic_DNA"/>
</dbReference>
<reference evidence="4" key="1">
    <citation type="journal article" date="2014" name="Int. J. Syst. Evol. Microbiol.">
        <title>Complete genome sequence of Corynebacterium casei LMG S-19264T (=DSM 44701T), isolated from a smear-ripened cheese.</title>
        <authorList>
            <consortium name="US DOE Joint Genome Institute (JGI-PGF)"/>
            <person name="Walter F."/>
            <person name="Albersmeier A."/>
            <person name="Kalinowski J."/>
            <person name="Ruckert C."/>
        </authorList>
    </citation>
    <scope>NUCLEOTIDE SEQUENCE</scope>
    <source>
        <strain evidence="4">CGMCC 4.7398</strain>
    </source>
</reference>
<dbReference type="Gene3D" id="3.40.50.450">
    <property type="match status" value="1"/>
</dbReference>
<accession>A0A919KVX7</accession>
<keyword evidence="5" id="KW-1185">Reference proteome</keyword>
<dbReference type="GO" id="GO:0009294">
    <property type="term" value="P:DNA-mediated transformation"/>
    <property type="evidence" value="ECO:0007669"/>
    <property type="project" value="InterPro"/>
</dbReference>
<organism evidence="4 5">
    <name type="scientific">Promicromonospora soli</name>
    <dbReference type="NCBI Taxonomy" id="2035533"/>
    <lineage>
        <taxon>Bacteria</taxon>
        <taxon>Bacillati</taxon>
        <taxon>Actinomycetota</taxon>
        <taxon>Actinomycetes</taxon>
        <taxon>Micrococcales</taxon>
        <taxon>Promicromonosporaceae</taxon>
        <taxon>Promicromonospora</taxon>
    </lineage>
</organism>
<sequence length="456" mass="46201">MAEPLFELPRTGLRFDTRDPVLARAAWSRIAEPGDPVAGALVGHLGPVDALDWLVDAARDPERSGAALRRIGGGGLLGAGADPGAGSAHGTGAGPASGEGAASGANWAPARPTDAPGRLLGPVGEGPPVSGTRAAGLVAAAVRRWAPRLERLDPEGELAVLGRYGGTFLAPDDPRWPTALSGLGATAPLALWVRGDPDLARLAARSASLVGSRACTEYGIRVTRNLACGLADRGFTVVSGGANGIDAEAHRGALVSGSPTVAFLAGGVDRLYPASNTYLLLRAIEQGAVVSEAPPGSAPGKQRFLKRNRLIAALTAGTVVVEASLRSGALSTANHAAALLRPLGAVPGPVTSMASAGCHELLRRGAAVCVTDAAEAAELVGHVGESAPERRGETRPGDDLDAAGKAVLDALPVRRPAHERSIARVAGLALGEATGALGLLELMGLAERKDGGWRRR</sequence>
<dbReference type="Proteomes" id="UP000627369">
    <property type="component" value="Unassembled WGS sequence"/>
</dbReference>
<evidence type="ECO:0000256" key="2">
    <source>
        <dbReference type="SAM" id="MobiDB-lite"/>
    </source>
</evidence>
<protein>
    <recommendedName>
        <fullName evidence="3">Smf/DprA SLOG domain-containing protein</fullName>
    </recommendedName>
</protein>
<dbReference type="NCBIfam" id="TIGR00732">
    <property type="entry name" value="dprA"/>
    <property type="match status" value="1"/>
</dbReference>
<dbReference type="PANTHER" id="PTHR43022">
    <property type="entry name" value="PROTEIN SMF"/>
    <property type="match status" value="1"/>
</dbReference>
<feature type="compositionally biased region" description="Gly residues" evidence="2">
    <location>
        <begin position="82"/>
        <end position="97"/>
    </location>
</feature>
<dbReference type="SUPFAM" id="SSF102405">
    <property type="entry name" value="MCP/YpsA-like"/>
    <property type="match status" value="1"/>
</dbReference>
<dbReference type="Pfam" id="PF02481">
    <property type="entry name" value="DNA_processg_A"/>
    <property type="match status" value="1"/>
</dbReference>
<dbReference type="InterPro" id="IPR003488">
    <property type="entry name" value="DprA"/>
</dbReference>
<gene>
    <name evidence="4" type="ORF">GCM10017772_28270</name>
</gene>
<feature type="region of interest" description="Disordered" evidence="2">
    <location>
        <begin position="82"/>
        <end position="127"/>
    </location>
</feature>
<dbReference type="AlphaFoldDB" id="A0A919KVX7"/>
<comment type="similarity">
    <text evidence="1">Belongs to the DprA/Smf family.</text>
</comment>
<name>A0A919KVX7_9MICO</name>
<dbReference type="InterPro" id="IPR057666">
    <property type="entry name" value="DrpA_SLOG"/>
</dbReference>
<evidence type="ECO:0000313" key="4">
    <source>
        <dbReference type="EMBL" id="GHH74473.1"/>
    </source>
</evidence>
<dbReference type="PANTHER" id="PTHR43022:SF1">
    <property type="entry name" value="PROTEIN SMF"/>
    <property type="match status" value="1"/>
</dbReference>
<evidence type="ECO:0000259" key="3">
    <source>
        <dbReference type="Pfam" id="PF02481"/>
    </source>
</evidence>
<comment type="caution">
    <text evidence="4">The sequence shown here is derived from an EMBL/GenBank/DDBJ whole genome shotgun (WGS) entry which is preliminary data.</text>
</comment>
<dbReference type="RefSeq" id="WP_189669915.1">
    <property type="nucleotide sequence ID" value="NZ_BNAS01000004.1"/>
</dbReference>
<evidence type="ECO:0000256" key="1">
    <source>
        <dbReference type="ARBA" id="ARBA00006525"/>
    </source>
</evidence>
<feature type="compositionally biased region" description="Low complexity" evidence="2">
    <location>
        <begin position="98"/>
        <end position="108"/>
    </location>
</feature>
<evidence type="ECO:0000313" key="5">
    <source>
        <dbReference type="Proteomes" id="UP000627369"/>
    </source>
</evidence>
<proteinExistence type="inferred from homology"/>
<feature type="domain" description="Smf/DprA SLOG" evidence="3">
    <location>
        <begin position="168"/>
        <end position="378"/>
    </location>
</feature>
<reference evidence="4" key="2">
    <citation type="submission" date="2020-09" db="EMBL/GenBank/DDBJ databases">
        <authorList>
            <person name="Sun Q."/>
            <person name="Zhou Y."/>
        </authorList>
    </citation>
    <scope>NUCLEOTIDE SEQUENCE</scope>
    <source>
        <strain evidence="4">CGMCC 4.7398</strain>
    </source>
</reference>